<dbReference type="EMBL" id="QSFW01000029">
    <property type="protein sequence ID" value="RHA83751.1"/>
    <property type="molecule type" value="Genomic_DNA"/>
</dbReference>
<comment type="caution">
    <text evidence="6">The sequence shown here is derived from an EMBL/GenBank/DDBJ whole genome shotgun (WGS) entry which is preliminary data.</text>
</comment>
<keyword evidence="2" id="KW-0378">Hydrolase</keyword>
<accession>A0AA92UY72</accession>
<organism evidence="6 7">
    <name type="scientific">Segatella copri</name>
    <dbReference type="NCBI Taxonomy" id="165179"/>
    <lineage>
        <taxon>Bacteria</taxon>
        <taxon>Pseudomonadati</taxon>
        <taxon>Bacteroidota</taxon>
        <taxon>Bacteroidia</taxon>
        <taxon>Bacteroidales</taxon>
        <taxon>Prevotellaceae</taxon>
        <taxon>Segatella</taxon>
    </lineage>
</organism>
<dbReference type="SUPFAM" id="SSF53649">
    <property type="entry name" value="Alkaline phosphatase-like"/>
    <property type="match status" value="1"/>
</dbReference>
<comment type="similarity">
    <text evidence="1">Belongs to the sulfatase family.</text>
</comment>
<feature type="domain" description="Sulfatase N-terminal" evidence="5">
    <location>
        <begin position="27"/>
        <end position="251"/>
    </location>
</feature>
<dbReference type="InterPro" id="IPR000917">
    <property type="entry name" value="Sulfatase_N"/>
</dbReference>
<evidence type="ECO:0000313" key="6">
    <source>
        <dbReference type="EMBL" id="RHA83751.1"/>
    </source>
</evidence>
<evidence type="ECO:0000256" key="4">
    <source>
        <dbReference type="SAM" id="SignalP"/>
    </source>
</evidence>
<dbReference type="PANTHER" id="PTHR43751">
    <property type="entry name" value="SULFATASE"/>
    <property type="match status" value="1"/>
</dbReference>
<dbReference type="Pfam" id="PF00884">
    <property type="entry name" value="Sulfatase"/>
    <property type="match status" value="1"/>
</dbReference>
<feature type="chain" id="PRO_5041695600" evidence="4">
    <location>
        <begin position="22"/>
        <end position="267"/>
    </location>
</feature>
<dbReference type="InterPro" id="IPR052701">
    <property type="entry name" value="GAG_Ulvan_Degrading_Sulfatases"/>
</dbReference>
<feature type="signal peptide" evidence="4">
    <location>
        <begin position="1"/>
        <end position="21"/>
    </location>
</feature>
<dbReference type="RefSeq" id="WP_147350914.1">
    <property type="nucleotide sequence ID" value="NZ_QSFW01000029.1"/>
</dbReference>
<dbReference type="GO" id="GO:0016787">
    <property type="term" value="F:hydrolase activity"/>
    <property type="evidence" value="ECO:0007669"/>
    <property type="project" value="UniProtKB-KW"/>
</dbReference>
<dbReference type="InterPro" id="IPR024607">
    <property type="entry name" value="Sulfatase_CS"/>
</dbReference>
<dbReference type="PROSITE" id="PS00523">
    <property type="entry name" value="SULFATASE_1"/>
    <property type="match status" value="1"/>
</dbReference>
<evidence type="ECO:0000256" key="1">
    <source>
        <dbReference type="ARBA" id="ARBA00008779"/>
    </source>
</evidence>
<evidence type="ECO:0000256" key="2">
    <source>
        <dbReference type="ARBA" id="ARBA00022801"/>
    </source>
</evidence>
<evidence type="ECO:0000259" key="5">
    <source>
        <dbReference type="Pfam" id="PF00884"/>
    </source>
</evidence>
<protein>
    <submittedName>
        <fullName evidence="6">Arylsulfatase</fullName>
    </submittedName>
</protein>
<feature type="non-terminal residue" evidence="6">
    <location>
        <position position="267"/>
    </location>
</feature>
<gene>
    <name evidence="6" type="ORF">DW916_12375</name>
</gene>
<feature type="modified residue" description="3-oxoalanine (Ser)" evidence="3">
    <location>
        <position position="75"/>
    </location>
</feature>
<name>A0AA92UY72_9BACT</name>
<dbReference type="InterPro" id="IPR017850">
    <property type="entry name" value="Alkaline_phosphatase_core_sf"/>
</dbReference>
<proteinExistence type="inferred from homology"/>
<evidence type="ECO:0000256" key="3">
    <source>
        <dbReference type="PIRSR" id="PIRSR600917-52"/>
    </source>
</evidence>
<dbReference type="AlphaFoldDB" id="A0AA92UY72"/>
<dbReference type="Gene3D" id="3.40.720.10">
    <property type="entry name" value="Alkaline Phosphatase, subunit A"/>
    <property type="match status" value="1"/>
</dbReference>
<dbReference type="PANTHER" id="PTHR43751:SF3">
    <property type="entry name" value="SULFATASE N-TERMINAL DOMAIN-CONTAINING PROTEIN"/>
    <property type="match status" value="1"/>
</dbReference>
<evidence type="ECO:0000313" key="7">
    <source>
        <dbReference type="Proteomes" id="UP000284990"/>
    </source>
</evidence>
<reference evidence="6 7" key="1">
    <citation type="submission" date="2018-08" db="EMBL/GenBank/DDBJ databases">
        <title>A genome reference for cultivated species of the human gut microbiota.</title>
        <authorList>
            <person name="Zou Y."/>
            <person name="Xue W."/>
            <person name="Luo G."/>
        </authorList>
    </citation>
    <scope>NUCLEOTIDE SEQUENCE [LARGE SCALE GENOMIC DNA]</scope>
    <source>
        <strain evidence="6 7">AM42-23AC</strain>
    </source>
</reference>
<comment type="PTM">
    <text evidence="3">The conversion to 3-oxoalanine (also known as C-formylglycine, FGly), of a serine or cysteine residue in prokaryotes and of a cysteine residue in eukaryotes, is critical for catalytic activity.</text>
</comment>
<dbReference type="Proteomes" id="UP000284990">
    <property type="component" value="Unassembled WGS sequence"/>
</dbReference>
<keyword evidence="4" id="KW-0732">Signal</keyword>
<sequence>MNKTIWLTGVGLACLPTLLCAKQNTPPNILFILCDDMGYGDLACYGQPYIHTPNIDRMAQEGMRFTQAYAGSPVSAPSRATLMTGQHTGHTHVRGNKEYWRGVPMVKYGNNEEYSVVGQEPYDPQHKILPEIMKDKGYRTGVFGKWAGGYEGSVSTPDKRGVDEFYGYICQFQAHLYYPNFLNRYSRAMGDTAVVREVMEQNIQHPMFGKDYFKRKQYSARIIHDKALEWIDRQDKEHPFVGFLTYTLPHAELARADALNILFVNIC</sequence>